<dbReference type="OrthoDB" id="6122878at2759"/>
<dbReference type="Pfam" id="PF13637">
    <property type="entry name" value="Ank_4"/>
    <property type="match status" value="1"/>
</dbReference>
<evidence type="ECO:0000259" key="7">
    <source>
        <dbReference type="Pfam" id="PF20720"/>
    </source>
</evidence>
<reference evidence="8 9" key="1">
    <citation type="submission" date="2020-06" db="EMBL/GenBank/DDBJ databases">
        <authorList>
            <person name="Li R."/>
            <person name="Bekaert M."/>
        </authorList>
    </citation>
    <scope>NUCLEOTIDE SEQUENCE [LARGE SCALE GENOMIC DNA]</scope>
    <source>
        <strain evidence="9">wild</strain>
    </source>
</reference>
<dbReference type="GO" id="GO:0070531">
    <property type="term" value="C:BRCA1-A complex"/>
    <property type="evidence" value="ECO:0007669"/>
    <property type="project" value="TreeGrafter"/>
</dbReference>
<name>A0A6J7ZXI2_MYTCO</name>
<dbReference type="PANTHER" id="PTHR24171">
    <property type="entry name" value="ANKYRIN REPEAT DOMAIN-CONTAINING PROTEIN 39-RELATED"/>
    <property type="match status" value="1"/>
</dbReference>
<dbReference type="PANTHER" id="PTHR24171:SF8">
    <property type="entry name" value="BRCA1-ASSOCIATED RING DOMAIN PROTEIN 1"/>
    <property type="match status" value="1"/>
</dbReference>
<dbReference type="InterPro" id="IPR049050">
    <property type="entry name" value="nSTAND3"/>
</dbReference>
<dbReference type="Pfam" id="PF20720">
    <property type="entry name" value="nSTAND3"/>
    <property type="match status" value="1"/>
</dbReference>
<keyword evidence="4" id="KW-0175">Coiled coil</keyword>
<evidence type="ECO:0000256" key="3">
    <source>
        <dbReference type="PROSITE-ProRule" id="PRU00023"/>
    </source>
</evidence>
<evidence type="ECO:0000259" key="6">
    <source>
        <dbReference type="Pfam" id="PF18738"/>
    </source>
</evidence>
<dbReference type="GO" id="GO:0031436">
    <property type="term" value="C:BRCA1-BARD1 complex"/>
    <property type="evidence" value="ECO:0007669"/>
    <property type="project" value="TreeGrafter"/>
</dbReference>
<feature type="coiled-coil region" evidence="4">
    <location>
        <begin position="194"/>
        <end position="221"/>
    </location>
</feature>
<feature type="region of interest" description="Disordered" evidence="5">
    <location>
        <begin position="1284"/>
        <end position="1304"/>
    </location>
</feature>
<feature type="repeat" description="ANK" evidence="3">
    <location>
        <begin position="922"/>
        <end position="954"/>
    </location>
</feature>
<dbReference type="InterPro" id="IPR036770">
    <property type="entry name" value="Ankyrin_rpt-contain_sf"/>
</dbReference>
<keyword evidence="1" id="KW-0677">Repeat</keyword>
<accession>A0A6J7ZXI2</accession>
<sequence>MTSMSHLTDEERNFARFFFLNFKVSPDIVRRFFDGVFPPTVLAQTINSNVCAIIKLHNKHRINAVQLEILKGVTGTIWPPSLPSTPVGTKATSSKDFDLTMMICLLRNLGGLSSPCNGWDQLPLPNDTSSGADLATLKWYRNQLAHTTVIAMDNNEFTEKWSQVEKALTSLNKSKRPPEVTEILNYDLDGEQAKILANAELRQLKKQYMDCEKEKEQIESDLAYYREGNLPKNIADVNATLVETWLKDDASFYETKGSELVYDKVKDCSCTLVTSNSGLGKTATIRHIALKFKREGFEIVPVESPKDIIKYRTKQKQVFLIDDVLGKYDLSPTLLDKWERMNEKLISCLETKFGSNKLLCTLRSQIALHKRFKNASTILNKEVINLERESNALSNEEKQKILIEHLKKNNLEKEIKTDEVEIICKTNYAFPLLCRLVSIDEERFRKRIAFFRQPLSLLRNEIDRISNENKKLYCILVICMLYNGLFSKSIFDIDSDEYDAKIHRIMQTCGLQRNMNKRELKDSAVSAVGSYLTKDIYNFRFIHDALEEITGCHFYAFDPRVMFSDCDIFFIRDRVRVHSNENMIENGDENIVIIGEDDLNDDSLTPLYTRLWTELTNGRFSCVLISHLFKNRNFVRIFGTHFEDNQSILGSTNTFLKIVSSERRESSDQSVFNKFLKILSNDELQDKKDAISRVIEAIPFRSTLMYWIVAFGCYDFFQYAWSKITTLDRNWILASDYIFLPPVKPFFPLAVLGGSLDIVKELICSGADVNCFSEFWETPLYIAVKSGRYDMVHLLVRNGAQVNLRGWFTMNIPIAVTSNKHELNSLILEYDLNQTEFHEAVRHNDLKHLRSNIRSENIDSKTKSGWTVLHYAVLLNNLEAVKVLFHEELPQNEDSNFDLTQVDQGEFVCRKRTPKVSIPDNNGLTAVHLAVITNNIDILSILLRNKAEVKVRDVFDRTPLHYITSESATKILLTHTSRNQRIETNRNAGEEIEYTKTPISSFGVMCFNITLKTSFRNVFRDCVNMPDREGNTPLHSVIKRRLLKEESSICIETLLEYGANPYLLNDSNTSALELIKSSCGKTSQDTHGLTTGIPRHVYLTCKTSRDNPGRTKGKTSQDYHGVTEGIPCHVYLTGKTSQDYHGVTEGILRHVYLTSRTSQDNHGVTEGLPRHVYLTGKTSQDSHGVTEGIPKHVYLTGRTSQDNHGFIKGIPRYVYLTGRTENDNHGFTKGIPRHVYLTGRTSQDNHGFIKGIPRYVYLTGRTENDNHGFTKGIPRHVYLTGKTSQDNHGFTKGKTSQDSQGFTKGIPRHVYLTGKTSQDSQGFTKESHGVTEGIPRHVNLTGRTSQDNHGFTEGIPRHVYLTGRTSQDNHGVTKGIPRHVYLIGRTSQDNHGFTKGIPRHVYLILIGRTSQDNHGFTKGIPSHVYLKL</sequence>
<dbReference type="InterPro" id="IPR002110">
    <property type="entry name" value="Ankyrin_rpt"/>
</dbReference>
<dbReference type="PROSITE" id="PS50088">
    <property type="entry name" value="ANK_REPEAT"/>
    <property type="match status" value="3"/>
</dbReference>
<dbReference type="Pfam" id="PF18738">
    <property type="entry name" value="HEPN_DZIP3"/>
    <property type="match status" value="1"/>
</dbReference>
<dbReference type="SMART" id="SM00248">
    <property type="entry name" value="ANK"/>
    <property type="match status" value="5"/>
</dbReference>
<evidence type="ECO:0000256" key="2">
    <source>
        <dbReference type="ARBA" id="ARBA00023043"/>
    </source>
</evidence>
<feature type="compositionally biased region" description="Polar residues" evidence="5">
    <location>
        <begin position="1284"/>
        <end position="1302"/>
    </location>
</feature>
<evidence type="ECO:0000256" key="4">
    <source>
        <dbReference type="SAM" id="Coils"/>
    </source>
</evidence>
<keyword evidence="2 3" id="KW-0040">ANK repeat</keyword>
<dbReference type="Proteomes" id="UP000507470">
    <property type="component" value="Unassembled WGS sequence"/>
</dbReference>
<gene>
    <name evidence="8" type="ORF">MCOR_1237</name>
</gene>
<evidence type="ECO:0000313" key="8">
    <source>
        <dbReference type="EMBL" id="CAC5357679.1"/>
    </source>
</evidence>
<dbReference type="InterPro" id="IPR041249">
    <property type="entry name" value="HEPN_DZIP3"/>
</dbReference>
<protein>
    <submittedName>
        <fullName evidence="8">Uncharacterized protein</fullName>
    </submittedName>
</protein>
<feature type="repeat" description="ANK" evidence="3">
    <location>
        <begin position="775"/>
        <end position="807"/>
    </location>
</feature>
<evidence type="ECO:0000256" key="5">
    <source>
        <dbReference type="SAM" id="MobiDB-lite"/>
    </source>
</evidence>
<keyword evidence="9" id="KW-1185">Reference proteome</keyword>
<dbReference type="Gene3D" id="1.25.40.20">
    <property type="entry name" value="Ankyrin repeat-containing domain"/>
    <property type="match status" value="3"/>
</dbReference>
<organism evidence="8 9">
    <name type="scientific">Mytilus coruscus</name>
    <name type="common">Sea mussel</name>
    <dbReference type="NCBI Taxonomy" id="42192"/>
    <lineage>
        <taxon>Eukaryota</taxon>
        <taxon>Metazoa</taxon>
        <taxon>Spiralia</taxon>
        <taxon>Lophotrochozoa</taxon>
        <taxon>Mollusca</taxon>
        <taxon>Bivalvia</taxon>
        <taxon>Autobranchia</taxon>
        <taxon>Pteriomorphia</taxon>
        <taxon>Mytilida</taxon>
        <taxon>Mytiloidea</taxon>
        <taxon>Mytilidae</taxon>
        <taxon>Mytilinae</taxon>
        <taxon>Mytilus</taxon>
    </lineage>
</organism>
<feature type="domain" description="Novel STAND NTPase 3" evidence="7">
    <location>
        <begin position="252"/>
        <end position="407"/>
    </location>
</feature>
<dbReference type="Pfam" id="PF00023">
    <property type="entry name" value="Ank"/>
    <property type="match status" value="1"/>
</dbReference>
<dbReference type="PROSITE" id="PS50297">
    <property type="entry name" value="ANK_REP_REGION"/>
    <property type="match status" value="2"/>
</dbReference>
<evidence type="ECO:0000256" key="1">
    <source>
        <dbReference type="ARBA" id="ARBA00022737"/>
    </source>
</evidence>
<dbReference type="GO" id="GO:0004842">
    <property type="term" value="F:ubiquitin-protein transferase activity"/>
    <property type="evidence" value="ECO:0007669"/>
    <property type="project" value="TreeGrafter"/>
</dbReference>
<feature type="repeat" description="ANK" evidence="3">
    <location>
        <begin position="1029"/>
        <end position="1066"/>
    </location>
</feature>
<dbReference type="EMBL" id="CACVKT020000219">
    <property type="protein sequence ID" value="CAC5357679.1"/>
    <property type="molecule type" value="Genomic_DNA"/>
</dbReference>
<dbReference type="SUPFAM" id="SSF48403">
    <property type="entry name" value="Ankyrin repeat"/>
    <property type="match status" value="2"/>
</dbReference>
<dbReference type="GO" id="GO:0085020">
    <property type="term" value="P:protein K6-linked ubiquitination"/>
    <property type="evidence" value="ECO:0007669"/>
    <property type="project" value="TreeGrafter"/>
</dbReference>
<evidence type="ECO:0000313" key="9">
    <source>
        <dbReference type="Proteomes" id="UP000507470"/>
    </source>
</evidence>
<feature type="domain" description="DZIP3-like HEPN" evidence="6">
    <location>
        <begin position="86"/>
        <end position="192"/>
    </location>
</feature>
<proteinExistence type="predicted"/>